<organism evidence="2 3">
    <name type="scientific">Rousettus aegyptiacus</name>
    <name type="common">Egyptian fruit bat</name>
    <name type="synonym">Pteropus aegyptiacus</name>
    <dbReference type="NCBI Taxonomy" id="9407"/>
    <lineage>
        <taxon>Eukaryota</taxon>
        <taxon>Metazoa</taxon>
        <taxon>Chordata</taxon>
        <taxon>Craniata</taxon>
        <taxon>Vertebrata</taxon>
        <taxon>Euteleostomi</taxon>
        <taxon>Mammalia</taxon>
        <taxon>Eutheria</taxon>
        <taxon>Laurasiatheria</taxon>
        <taxon>Chiroptera</taxon>
        <taxon>Yinpterochiroptera</taxon>
        <taxon>Pteropodoidea</taxon>
        <taxon>Pteropodidae</taxon>
        <taxon>Rousettinae</taxon>
        <taxon>Rousettus</taxon>
    </lineage>
</organism>
<dbReference type="EMBL" id="JACASE010000004">
    <property type="protein sequence ID" value="KAF6474763.1"/>
    <property type="molecule type" value="Genomic_DNA"/>
</dbReference>
<keyword evidence="1" id="KW-0812">Transmembrane</keyword>
<accession>A0A7J8HR35</accession>
<evidence type="ECO:0000313" key="3">
    <source>
        <dbReference type="Proteomes" id="UP000593571"/>
    </source>
</evidence>
<gene>
    <name evidence="2" type="ORF">HJG63_010923</name>
</gene>
<dbReference type="AlphaFoldDB" id="A0A7J8HR35"/>
<protein>
    <submittedName>
        <fullName evidence="2">Uncharacterized protein</fullName>
    </submittedName>
</protein>
<keyword evidence="1" id="KW-1133">Transmembrane helix</keyword>
<keyword evidence="1" id="KW-0472">Membrane</keyword>
<evidence type="ECO:0000256" key="1">
    <source>
        <dbReference type="SAM" id="Phobius"/>
    </source>
</evidence>
<keyword evidence="3" id="KW-1185">Reference proteome</keyword>
<comment type="caution">
    <text evidence="2">The sequence shown here is derived from an EMBL/GenBank/DDBJ whole genome shotgun (WGS) entry which is preliminary data.</text>
</comment>
<sequence>MGILMFVSALRSLINRCYWSAKCYSCMFILSHEIINFNPKSLDYLYEVHNVHVPQGHLRVGGANIFQKGATDTVYPPASVFVYFCYLVFLDHSDFVLGLCCLKMQYPILAYNIPIPKSWGNQHYFVFGLFILYSAYSTLNANYSAIFIYCKKFLMYLCTNFPL</sequence>
<feature type="transmembrane region" description="Helical" evidence="1">
    <location>
        <begin position="123"/>
        <end position="149"/>
    </location>
</feature>
<proteinExistence type="predicted"/>
<dbReference type="Proteomes" id="UP000593571">
    <property type="component" value="Unassembled WGS sequence"/>
</dbReference>
<evidence type="ECO:0000313" key="2">
    <source>
        <dbReference type="EMBL" id="KAF6474763.1"/>
    </source>
</evidence>
<name>A0A7J8HR35_ROUAE</name>
<reference evidence="2 3" key="1">
    <citation type="journal article" date="2020" name="Nature">
        <title>Six reference-quality genomes reveal evolution of bat adaptations.</title>
        <authorList>
            <person name="Jebb D."/>
            <person name="Huang Z."/>
            <person name="Pippel M."/>
            <person name="Hughes G.M."/>
            <person name="Lavrichenko K."/>
            <person name="Devanna P."/>
            <person name="Winkler S."/>
            <person name="Jermiin L.S."/>
            <person name="Skirmuntt E.C."/>
            <person name="Katzourakis A."/>
            <person name="Burkitt-Gray L."/>
            <person name="Ray D.A."/>
            <person name="Sullivan K.A.M."/>
            <person name="Roscito J.G."/>
            <person name="Kirilenko B.M."/>
            <person name="Davalos L.M."/>
            <person name="Corthals A.P."/>
            <person name="Power M.L."/>
            <person name="Jones G."/>
            <person name="Ransome R.D."/>
            <person name="Dechmann D.K.N."/>
            <person name="Locatelli A.G."/>
            <person name="Puechmaille S.J."/>
            <person name="Fedrigo O."/>
            <person name="Jarvis E.D."/>
            <person name="Hiller M."/>
            <person name="Vernes S.C."/>
            <person name="Myers E.W."/>
            <person name="Teeling E.C."/>
        </authorList>
    </citation>
    <scope>NUCLEOTIDE SEQUENCE [LARGE SCALE GENOMIC DNA]</scope>
    <source>
        <strain evidence="2">MRouAeg1</strain>
        <tissue evidence="2">Muscle</tissue>
    </source>
</reference>